<evidence type="ECO:0000313" key="2">
    <source>
        <dbReference type="EMBL" id="KZV33266.1"/>
    </source>
</evidence>
<accession>A0A2Z7BMS7</accession>
<protein>
    <submittedName>
        <fullName evidence="2">Uncharacterized protein</fullName>
    </submittedName>
</protein>
<dbReference type="AlphaFoldDB" id="A0A2Z7BMS7"/>
<evidence type="ECO:0000313" key="3">
    <source>
        <dbReference type="Proteomes" id="UP000250235"/>
    </source>
</evidence>
<dbReference type="Proteomes" id="UP000250235">
    <property type="component" value="Unassembled WGS sequence"/>
</dbReference>
<feature type="region of interest" description="Disordered" evidence="1">
    <location>
        <begin position="251"/>
        <end position="279"/>
    </location>
</feature>
<evidence type="ECO:0000256" key="1">
    <source>
        <dbReference type="SAM" id="MobiDB-lite"/>
    </source>
</evidence>
<gene>
    <name evidence="2" type="ORF">F511_41228</name>
</gene>
<sequence length="460" mass="51069">MPTCDRYSTCVRPLQSLRSAATVPAFGRYSTCVRPLQSLRSTATVPVYGRYSACVRPLQYHRAAATFSCGNHEFSTCVTLNGSGIQLAVDPQPLWLRNHNFGLVQWIMVKHLATSRHDPLGITDSACKNQLIVVSAQYGPFYTYIPNRSTTIGKSRVARDPIAMHTSWRSNSDIVSVTRIGYPRMKASVESSTTKHRLLHASEPHPIPLPNDPKGVGKRVKVRRLSCRVSMTFRVVRTNQYNQDLGLIHSTNDNHLESPNEGSSIDHQNKNIGSDEDEPEELVAKKAATKRRLAPAVVEPAAKKKRTTVGRAAPAEKDLAMIPVVQDPEPISIVPAATPKAQRRRAPKKEIDIQDRAAVVQTDILRKEMKDQKAALSQEFGDQLAAIRNDLIELTVESQQNYQTLSSQLSEIITYINRGGDAKRGKVVEVRSLLLTIEVDLERSKGCSVSRIRRSTGCYS</sequence>
<organism evidence="2 3">
    <name type="scientific">Dorcoceras hygrometricum</name>
    <dbReference type="NCBI Taxonomy" id="472368"/>
    <lineage>
        <taxon>Eukaryota</taxon>
        <taxon>Viridiplantae</taxon>
        <taxon>Streptophyta</taxon>
        <taxon>Embryophyta</taxon>
        <taxon>Tracheophyta</taxon>
        <taxon>Spermatophyta</taxon>
        <taxon>Magnoliopsida</taxon>
        <taxon>eudicotyledons</taxon>
        <taxon>Gunneridae</taxon>
        <taxon>Pentapetalae</taxon>
        <taxon>asterids</taxon>
        <taxon>lamiids</taxon>
        <taxon>Lamiales</taxon>
        <taxon>Gesneriaceae</taxon>
        <taxon>Didymocarpoideae</taxon>
        <taxon>Trichosporeae</taxon>
        <taxon>Loxocarpinae</taxon>
        <taxon>Dorcoceras</taxon>
    </lineage>
</organism>
<feature type="compositionally biased region" description="Polar residues" evidence="1">
    <location>
        <begin position="260"/>
        <end position="272"/>
    </location>
</feature>
<dbReference type="EMBL" id="KV005945">
    <property type="protein sequence ID" value="KZV33266.1"/>
    <property type="molecule type" value="Genomic_DNA"/>
</dbReference>
<keyword evidence="3" id="KW-1185">Reference proteome</keyword>
<name>A0A2Z7BMS7_9LAMI</name>
<proteinExistence type="predicted"/>
<reference evidence="2 3" key="1">
    <citation type="journal article" date="2015" name="Proc. Natl. Acad. Sci. U.S.A.">
        <title>The resurrection genome of Boea hygrometrica: A blueprint for survival of dehydration.</title>
        <authorList>
            <person name="Xiao L."/>
            <person name="Yang G."/>
            <person name="Zhang L."/>
            <person name="Yang X."/>
            <person name="Zhao S."/>
            <person name="Ji Z."/>
            <person name="Zhou Q."/>
            <person name="Hu M."/>
            <person name="Wang Y."/>
            <person name="Chen M."/>
            <person name="Xu Y."/>
            <person name="Jin H."/>
            <person name="Xiao X."/>
            <person name="Hu G."/>
            <person name="Bao F."/>
            <person name="Hu Y."/>
            <person name="Wan P."/>
            <person name="Li L."/>
            <person name="Deng X."/>
            <person name="Kuang T."/>
            <person name="Xiang C."/>
            <person name="Zhu J.K."/>
            <person name="Oliver M.J."/>
            <person name="He Y."/>
        </authorList>
    </citation>
    <scope>NUCLEOTIDE SEQUENCE [LARGE SCALE GENOMIC DNA]</scope>
    <source>
        <strain evidence="3">cv. XS01</strain>
    </source>
</reference>